<dbReference type="Proteomes" id="UP000317257">
    <property type="component" value="Unassembled WGS sequence"/>
</dbReference>
<organism evidence="2 3">
    <name type="scientific">Metarhizium rileyi (strain RCEF 4871)</name>
    <name type="common">Nomuraea rileyi</name>
    <dbReference type="NCBI Taxonomy" id="1649241"/>
    <lineage>
        <taxon>Eukaryota</taxon>
        <taxon>Fungi</taxon>
        <taxon>Dikarya</taxon>
        <taxon>Ascomycota</taxon>
        <taxon>Pezizomycotina</taxon>
        <taxon>Sordariomycetes</taxon>
        <taxon>Hypocreomycetidae</taxon>
        <taxon>Hypocreales</taxon>
        <taxon>Clavicipitaceae</taxon>
        <taxon>Metarhizium</taxon>
    </lineage>
</organism>
<dbReference type="PANTHER" id="PTHR21310:SF15">
    <property type="entry name" value="AMINOGLYCOSIDE PHOSPHOTRANSFERASE DOMAIN-CONTAINING PROTEIN"/>
    <property type="match status" value="1"/>
</dbReference>
<proteinExistence type="predicted"/>
<comment type="caution">
    <text evidence="2">The sequence shown here is derived from an EMBL/GenBank/DDBJ whole genome shotgun (WGS) entry which is preliminary data.</text>
</comment>
<evidence type="ECO:0000313" key="3">
    <source>
        <dbReference type="Proteomes" id="UP000317257"/>
    </source>
</evidence>
<accession>A0A5C6GH28</accession>
<sequence length="474" mass="54468">MSVRGWSFFSWFVPLFDGLISWAWRFFALTAGPLETVLPDDAPANFSLLKPLTPKQRAEQEDAFIQGIDEESICALASRHWNNRACTLQRSDRGSFNICFFMTLDDDDAKVVVRVPIPPAVHEPWERLQSEAFTMQYVSTKTKIPLPQVYAFGQSTIRHGDTTEYPYMILQHVEGQPLDKNLHEKPEPCRRQFYAQLVDILVELQALEFSAAGSLMPRGADPTEADIVGAFSMTMNDLQMYGAPSVRKKFQSVDQFYADQYRMLWNTYLVPAEDLDRKTVQCELFALNDIKERSQLVYQTNETDSFVLSHPDLRHANILVDGNLQIQAIIDGEWSATVPLSYFIPPPRIIKSDLDVFLSVLATRKDHSPGHKHLSDVWCQTDTARFLVVQILQAPLKLRSIYYNELFPKISTASEEIAIAEFFKDQEQVSEMERRLHISEQYTEYLARNGIVDEDRRELKELNILAQELLGETW</sequence>
<evidence type="ECO:0000313" key="2">
    <source>
        <dbReference type="EMBL" id="TWU76077.1"/>
    </source>
</evidence>
<dbReference type="InterPro" id="IPR011009">
    <property type="entry name" value="Kinase-like_dom_sf"/>
</dbReference>
<gene>
    <name evidence="2" type="ORF">ED733_007566</name>
</gene>
<dbReference type="SUPFAM" id="SSF56112">
    <property type="entry name" value="Protein kinase-like (PK-like)"/>
    <property type="match status" value="1"/>
</dbReference>
<dbReference type="EMBL" id="SBHS01000006">
    <property type="protein sequence ID" value="TWU76077.1"/>
    <property type="molecule type" value="Genomic_DNA"/>
</dbReference>
<dbReference type="PANTHER" id="PTHR21310">
    <property type="entry name" value="AMINOGLYCOSIDE PHOSPHOTRANSFERASE-RELATED-RELATED"/>
    <property type="match status" value="1"/>
</dbReference>
<reference evidence="3" key="1">
    <citation type="submission" date="2018-12" db="EMBL/GenBank/DDBJ databases">
        <title>The complete genome of Metarhizium rileyi, a key fungal pathogen of Lepidoptera.</title>
        <authorList>
            <person name="Binneck E."/>
            <person name="Lastra C.C.L."/>
            <person name="Sosa-Gomez D.R."/>
        </authorList>
    </citation>
    <scope>NUCLEOTIDE SEQUENCE [LARGE SCALE GENOMIC DNA]</scope>
    <source>
        <strain evidence="3">Cep018-CH2</strain>
    </source>
</reference>
<dbReference type="AlphaFoldDB" id="A0A5C6GH28"/>
<dbReference type="Pfam" id="PF01636">
    <property type="entry name" value="APH"/>
    <property type="match status" value="1"/>
</dbReference>
<name>A0A5C6GH28_METRR</name>
<dbReference type="InterPro" id="IPR051678">
    <property type="entry name" value="AGP_Transferase"/>
</dbReference>
<evidence type="ECO:0000259" key="1">
    <source>
        <dbReference type="Pfam" id="PF01636"/>
    </source>
</evidence>
<protein>
    <recommendedName>
        <fullName evidence="1">Aminoglycoside phosphotransferase domain-containing protein</fullName>
    </recommendedName>
</protein>
<dbReference type="InterPro" id="IPR002575">
    <property type="entry name" value="Aminoglycoside_PTrfase"/>
</dbReference>
<feature type="domain" description="Aminoglycoside phosphotransferase" evidence="1">
    <location>
        <begin position="106"/>
        <end position="331"/>
    </location>
</feature>